<name>A0A7D5XJ02_FERL1</name>
<protein>
    <submittedName>
        <fullName evidence="2">Uncharacterized protein</fullName>
    </submittedName>
</protein>
<keyword evidence="1" id="KW-0812">Transmembrane</keyword>
<accession>A0A7D5XJ02</accession>
<feature type="transmembrane region" description="Helical" evidence="1">
    <location>
        <begin position="301"/>
        <end position="324"/>
    </location>
</feature>
<dbReference type="KEGG" id="flt:Sv326_0034"/>
<evidence type="ECO:0000313" key="3">
    <source>
        <dbReference type="Proteomes" id="UP000510821"/>
    </source>
</evidence>
<feature type="transmembrane region" description="Helical" evidence="1">
    <location>
        <begin position="173"/>
        <end position="203"/>
    </location>
</feature>
<feature type="transmembrane region" description="Helical" evidence="1">
    <location>
        <begin position="209"/>
        <end position="228"/>
    </location>
</feature>
<keyword evidence="1" id="KW-0472">Membrane</keyword>
<evidence type="ECO:0000256" key="1">
    <source>
        <dbReference type="SAM" id="Phobius"/>
    </source>
</evidence>
<feature type="transmembrane region" description="Helical" evidence="1">
    <location>
        <begin position="133"/>
        <end position="161"/>
    </location>
</feature>
<keyword evidence="1" id="KW-1133">Transmembrane helix</keyword>
<sequence>MSSLNKISICLLLLALALSGCIVSGGTMTVQPACQAGAVSPGFEGVWLSWQALSILAASTVFLIAAFVYAVGHALTHKKVTMWAKTQMEEAALAMAITIFVIGLVSFLCTFDLKTLGISTACTGAECNIVETAFNYLFSLYNTIMSGFLVVAGMNAVMASWATMSIGKAPGGVGIIITPLAVLGDIASSLTMAMVILMTSAIVTLTQMVLLKMTESLFVILFPIGVLLRSFGITRGFGGGLIALAVGFFVFYPLLVVLFYGSLVGEIQTTYGSMADSFKEGGLSPTTASWSLNPIDWVVRFVGPVIMGAIFMPLIMFMILVSFVKGLSHTLGEEVDVSNLTRLI</sequence>
<feature type="transmembrane region" description="Helical" evidence="1">
    <location>
        <begin position="92"/>
        <end position="113"/>
    </location>
</feature>
<organism evidence="2 3">
    <name type="scientific">Fermentimicrarchaeum limneticum</name>
    <dbReference type="NCBI Taxonomy" id="2795018"/>
    <lineage>
        <taxon>Archaea</taxon>
        <taxon>Candidatus Micrarchaeota</taxon>
        <taxon>Candidatus Fermentimicrarchaeales</taxon>
        <taxon>Candidatus Fermentimicrarchaeaceae</taxon>
        <taxon>Candidatus Fermentimicrarchaeum</taxon>
    </lineage>
</organism>
<gene>
    <name evidence="2" type="ORF">Sv326_0034</name>
</gene>
<dbReference type="AlphaFoldDB" id="A0A7D5XJ02"/>
<feature type="transmembrane region" description="Helical" evidence="1">
    <location>
        <begin position="52"/>
        <end position="71"/>
    </location>
</feature>
<dbReference type="EMBL" id="CP058998">
    <property type="protein sequence ID" value="QLJ52209.1"/>
    <property type="molecule type" value="Genomic_DNA"/>
</dbReference>
<reference evidence="3" key="1">
    <citation type="submission" date="2020-07" db="EMBL/GenBank/DDBJ databases">
        <title>Metabolic diversity and evolutionary history of the archaeal phylum ###Micrarchaeota### uncovered from a freshwater lake metagenome.</title>
        <authorList>
            <person name="Kadnikov V.V."/>
            <person name="Savvichev A.S."/>
            <person name="Mardanov A.V."/>
            <person name="Beletsky A.V."/>
            <person name="Chupakov A.V."/>
            <person name="Kokryatskaya N.M."/>
            <person name="Pimenov N.V."/>
            <person name="Ravin N.V."/>
        </authorList>
    </citation>
    <scope>NUCLEOTIDE SEQUENCE [LARGE SCALE GENOMIC DNA]</scope>
</reference>
<evidence type="ECO:0000313" key="2">
    <source>
        <dbReference type="EMBL" id="QLJ52209.1"/>
    </source>
</evidence>
<dbReference type="PROSITE" id="PS51257">
    <property type="entry name" value="PROKAR_LIPOPROTEIN"/>
    <property type="match status" value="1"/>
</dbReference>
<feature type="transmembrane region" description="Helical" evidence="1">
    <location>
        <begin position="240"/>
        <end position="261"/>
    </location>
</feature>
<proteinExistence type="predicted"/>
<dbReference type="Proteomes" id="UP000510821">
    <property type="component" value="Chromosome"/>
</dbReference>